<keyword evidence="4" id="KW-0812">Transmembrane</keyword>
<evidence type="ECO:0000259" key="5">
    <source>
        <dbReference type="SMART" id="SM00245"/>
    </source>
</evidence>
<name>F4L1Y4_HALH1</name>
<dbReference type="GO" id="GO:0006508">
    <property type="term" value="P:proteolysis"/>
    <property type="evidence" value="ECO:0007669"/>
    <property type="project" value="UniProtKB-KW"/>
</dbReference>
<dbReference type="KEGG" id="hhy:Halhy_2749"/>
<sequence>MEQNQFVKKTYLQSLKAVIMKFRGSIFLSVVVAGFLLVAFYPRRAAESAEKDAVLMKLIVSFLDELHFDPKKMDDGFSEKFYTLYLESLDPSKRFLTQEDVKKLDAYRLKLDEAINSGNADFFDLSVSLVESSALKAQGYYREILAQPFDFTANESFETDPEKRVYAKTDAELKEVWRKILKYETLARIMDKEEGLKSAKAGEEAPASTPQLIEEEARKAVLKAYDDIFSRMMKTKRSDRLSLYLNSFTHLYDPHTDFLEPADKQDFDLNISGRLEGIGARLQNVGDYTKVSEVVVGGPAWKGKELQENDLILKAAQGDAGEWVDFTGMLTNEVVTHVRGKKGTKVRLMVKKVDGTTKEISIIRDVVEFEESYVKSLILDGVAPEEKIGYVYLPKFYADFQRADGRFSAPDVAKELEKLKAENVKGIVIDLRNNGGGSLNDVVKMSGFFIESGPIVQVKSRSAQPEVNYDRNPAVQYAGPLVIMVNSFSASASEILAAALQDYGRAVIVGSKSTYGKGTVQRVFNLDQAISGYDELKPLGDIKITLQKFYRINGGSTQLRGVTPDIILPDTYHYLPVGEREEDYPLNWTEIPAVSYSQNAYKIKNLEEVKRRSKARLEQDPGFQKILSHAKYIEAERKNSAVMLNIDQFRKDEAAEEKLSADFRNAFKDVVNKGARNISVDVKRMETTPDNEKTLARNKDFVEGVSKDIYIRETLRIMHDLIEQN</sequence>
<organism evidence="6 7">
    <name type="scientific">Haliscomenobacter hydrossis (strain ATCC 27775 / DSM 1100 / LMG 10767 / O)</name>
    <dbReference type="NCBI Taxonomy" id="760192"/>
    <lineage>
        <taxon>Bacteria</taxon>
        <taxon>Pseudomonadati</taxon>
        <taxon>Bacteroidota</taxon>
        <taxon>Saprospiria</taxon>
        <taxon>Saprospirales</taxon>
        <taxon>Haliscomenobacteraceae</taxon>
        <taxon>Haliscomenobacter</taxon>
    </lineage>
</organism>
<evidence type="ECO:0000256" key="4">
    <source>
        <dbReference type="SAM" id="Phobius"/>
    </source>
</evidence>
<dbReference type="GO" id="GO:0004252">
    <property type="term" value="F:serine-type endopeptidase activity"/>
    <property type="evidence" value="ECO:0007669"/>
    <property type="project" value="UniProtKB-EC"/>
</dbReference>
<evidence type="ECO:0000256" key="1">
    <source>
        <dbReference type="ARBA" id="ARBA00022670"/>
    </source>
</evidence>
<evidence type="ECO:0000313" key="6">
    <source>
        <dbReference type="EMBL" id="AEE50617.1"/>
    </source>
</evidence>
<dbReference type="GO" id="GO:0007165">
    <property type="term" value="P:signal transduction"/>
    <property type="evidence" value="ECO:0007669"/>
    <property type="project" value="TreeGrafter"/>
</dbReference>
<proteinExistence type="predicted"/>
<accession>F4L1Y4</accession>
<evidence type="ECO:0000256" key="2">
    <source>
        <dbReference type="ARBA" id="ARBA00022801"/>
    </source>
</evidence>
<dbReference type="NCBIfam" id="TIGR00225">
    <property type="entry name" value="prc"/>
    <property type="match status" value="1"/>
</dbReference>
<dbReference type="InterPro" id="IPR020992">
    <property type="entry name" value="Tail_Prtase_C"/>
</dbReference>
<dbReference type="InterPro" id="IPR029045">
    <property type="entry name" value="ClpP/crotonase-like_dom_sf"/>
</dbReference>
<keyword evidence="1 6" id="KW-0645">Protease</keyword>
<dbReference type="MEROPS" id="S41.001"/>
<protein>
    <submittedName>
        <fullName evidence="6">Carboxyl-terminal protease</fullName>
        <ecNumber evidence="6">3.4.21.102</ecNumber>
    </submittedName>
</protein>
<dbReference type="InterPro" id="IPR036034">
    <property type="entry name" value="PDZ_sf"/>
</dbReference>
<dbReference type="Gene3D" id="3.90.226.10">
    <property type="entry name" value="2-enoyl-CoA Hydratase, Chain A, domain 1"/>
    <property type="match status" value="1"/>
</dbReference>
<dbReference type="EC" id="3.4.21.102" evidence="6"/>
<keyword evidence="4" id="KW-1133">Transmembrane helix</keyword>
<dbReference type="SUPFAM" id="SSF52096">
    <property type="entry name" value="ClpP/crotonase"/>
    <property type="match status" value="1"/>
</dbReference>
<dbReference type="Proteomes" id="UP000008461">
    <property type="component" value="Chromosome"/>
</dbReference>
<keyword evidence="2 6" id="KW-0378">Hydrolase</keyword>
<dbReference type="InterPro" id="IPR004447">
    <property type="entry name" value="Peptidase_S41A"/>
</dbReference>
<dbReference type="PANTHER" id="PTHR32060">
    <property type="entry name" value="TAIL-SPECIFIC PROTEASE"/>
    <property type="match status" value="1"/>
</dbReference>
<reference key="2">
    <citation type="submission" date="2011-04" db="EMBL/GenBank/DDBJ databases">
        <title>Complete sequence of chromosome of Haliscomenobacter hydrossis DSM 1100.</title>
        <authorList>
            <consortium name="US DOE Joint Genome Institute (JGI-PGF)"/>
            <person name="Lucas S."/>
            <person name="Han J."/>
            <person name="Lapidus A."/>
            <person name="Bruce D."/>
            <person name="Goodwin L."/>
            <person name="Pitluck S."/>
            <person name="Peters L."/>
            <person name="Kyrpides N."/>
            <person name="Mavromatis K."/>
            <person name="Ivanova N."/>
            <person name="Ovchinnikova G."/>
            <person name="Pagani I."/>
            <person name="Daligault H."/>
            <person name="Detter J.C."/>
            <person name="Han C."/>
            <person name="Land M."/>
            <person name="Hauser L."/>
            <person name="Markowitz V."/>
            <person name="Cheng J.-F."/>
            <person name="Hugenholtz P."/>
            <person name="Woyke T."/>
            <person name="Wu D."/>
            <person name="Verbarg S."/>
            <person name="Frueling A."/>
            <person name="Brambilla E."/>
            <person name="Klenk H.-P."/>
            <person name="Eisen J.A."/>
        </authorList>
    </citation>
    <scope>NUCLEOTIDE SEQUENCE</scope>
    <source>
        <strain>DSM 1100</strain>
    </source>
</reference>
<dbReference type="GO" id="GO:0030288">
    <property type="term" value="C:outer membrane-bounded periplasmic space"/>
    <property type="evidence" value="ECO:0007669"/>
    <property type="project" value="TreeGrafter"/>
</dbReference>
<evidence type="ECO:0000313" key="7">
    <source>
        <dbReference type="Proteomes" id="UP000008461"/>
    </source>
</evidence>
<reference evidence="6 7" key="1">
    <citation type="journal article" date="2011" name="Stand. Genomic Sci.">
        <title>Complete genome sequence of Haliscomenobacter hydrossis type strain (O).</title>
        <authorList>
            <consortium name="US DOE Joint Genome Institute (JGI-PGF)"/>
            <person name="Daligault H."/>
            <person name="Lapidus A."/>
            <person name="Zeytun A."/>
            <person name="Nolan M."/>
            <person name="Lucas S."/>
            <person name="Del Rio T.G."/>
            <person name="Tice H."/>
            <person name="Cheng J.F."/>
            <person name="Tapia R."/>
            <person name="Han C."/>
            <person name="Goodwin L."/>
            <person name="Pitluck S."/>
            <person name="Liolios K."/>
            <person name="Pagani I."/>
            <person name="Ivanova N."/>
            <person name="Huntemann M."/>
            <person name="Mavromatis K."/>
            <person name="Mikhailova N."/>
            <person name="Pati A."/>
            <person name="Chen A."/>
            <person name="Palaniappan K."/>
            <person name="Land M."/>
            <person name="Hauser L."/>
            <person name="Brambilla E.M."/>
            <person name="Rohde M."/>
            <person name="Verbarg S."/>
            <person name="Goker M."/>
            <person name="Bristow J."/>
            <person name="Eisen J.A."/>
            <person name="Markowitz V."/>
            <person name="Hugenholtz P."/>
            <person name="Kyrpides N.C."/>
            <person name="Klenk H.P."/>
            <person name="Woyke T."/>
        </authorList>
    </citation>
    <scope>NUCLEOTIDE SEQUENCE [LARGE SCALE GENOMIC DNA]</scope>
    <source>
        <strain evidence="7">ATCC 27775 / DSM 1100 / LMG 10767 / O</strain>
    </source>
</reference>
<dbReference type="InterPro" id="IPR040573">
    <property type="entry name" value="TSP_N"/>
</dbReference>
<dbReference type="InterPro" id="IPR005151">
    <property type="entry name" value="Tail-specific_protease"/>
</dbReference>
<feature type="domain" description="Tail specific protease" evidence="5">
    <location>
        <begin position="355"/>
        <end position="569"/>
    </location>
</feature>
<gene>
    <name evidence="6" type="ordered locus">Halhy_2749</name>
</gene>
<dbReference type="Pfam" id="PF11818">
    <property type="entry name" value="DUF3340"/>
    <property type="match status" value="1"/>
</dbReference>
<keyword evidence="4" id="KW-0472">Membrane</keyword>
<dbReference type="Pfam" id="PF03572">
    <property type="entry name" value="Peptidase_S41"/>
    <property type="match status" value="1"/>
</dbReference>
<dbReference type="HOGENOM" id="CLU_016199_1_1_10"/>
<dbReference type="CDD" id="cd07560">
    <property type="entry name" value="Peptidase_S41_CPP"/>
    <property type="match status" value="1"/>
</dbReference>
<dbReference type="SMART" id="SM00245">
    <property type="entry name" value="TSPc"/>
    <property type="match status" value="1"/>
</dbReference>
<feature type="transmembrane region" description="Helical" evidence="4">
    <location>
        <begin position="21"/>
        <end position="41"/>
    </location>
</feature>
<keyword evidence="7" id="KW-1185">Reference proteome</keyword>
<dbReference type="Gene3D" id="2.30.42.10">
    <property type="match status" value="1"/>
</dbReference>
<dbReference type="EMBL" id="CP002691">
    <property type="protein sequence ID" value="AEE50617.1"/>
    <property type="molecule type" value="Genomic_DNA"/>
</dbReference>
<dbReference type="Pfam" id="PF17804">
    <property type="entry name" value="TSP_NTD"/>
    <property type="match status" value="1"/>
</dbReference>
<dbReference type="AlphaFoldDB" id="F4L1Y4"/>
<evidence type="ECO:0000256" key="3">
    <source>
        <dbReference type="ARBA" id="ARBA00022825"/>
    </source>
</evidence>
<dbReference type="SUPFAM" id="SSF50156">
    <property type="entry name" value="PDZ domain-like"/>
    <property type="match status" value="1"/>
</dbReference>
<keyword evidence="3" id="KW-0720">Serine protease</keyword>
<dbReference type="eggNOG" id="COG0793">
    <property type="taxonomic scope" value="Bacteria"/>
</dbReference>
<dbReference type="PANTHER" id="PTHR32060:SF22">
    <property type="entry name" value="CARBOXYL-TERMINAL-PROCESSING PEPTIDASE 3, CHLOROPLASTIC"/>
    <property type="match status" value="1"/>
</dbReference>